<keyword evidence="1" id="KW-0346">Stress response</keyword>
<feature type="domain" description="IprA winged helix-turn-helix" evidence="3">
    <location>
        <begin position="140"/>
        <end position="206"/>
    </location>
</feature>
<keyword evidence="5" id="KW-1185">Reference proteome</keyword>
<feature type="domain" description="Cyclic nucleotide-binding" evidence="2">
    <location>
        <begin position="27"/>
        <end position="109"/>
    </location>
</feature>
<dbReference type="Pfam" id="PF00027">
    <property type="entry name" value="cNMP_binding"/>
    <property type="match status" value="1"/>
</dbReference>
<evidence type="ECO:0000313" key="4">
    <source>
        <dbReference type="EMBL" id="CAH6662350.1"/>
    </source>
</evidence>
<comment type="similarity">
    <text evidence="1">Belongs to the IprA family.</text>
</comment>
<dbReference type="EMBL" id="CALSBS010000045">
    <property type="protein sequence ID" value="CAH6662350.1"/>
    <property type="molecule type" value="Genomic_DNA"/>
</dbReference>
<dbReference type="InterPro" id="IPR018490">
    <property type="entry name" value="cNMP-bd_dom_sf"/>
</dbReference>
<dbReference type="SUPFAM" id="SSF51206">
    <property type="entry name" value="cAMP-binding domain-like"/>
    <property type="match status" value="1"/>
</dbReference>
<feature type="DNA-binding region" description="H-T-H motif" evidence="1">
    <location>
        <begin position="164"/>
        <end position="183"/>
    </location>
</feature>
<dbReference type="Pfam" id="PF15977">
    <property type="entry name" value="HTH_46"/>
    <property type="match status" value="1"/>
</dbReference>
<evidence type="ECO:0000259" key="2">
    <source>
        <dbReference type="Pfam" id="PF00027"/>
    </source>
</evidence>
<dbReference type="Gene3D" id="2.60.120.10">
    <property type="entry name" value="Jelly Rolls"/>
    <property type="match status" value="1"/>
</dbReference>
<reference evidence="4" key="1">
    <citation type="submission" date="2022-05" db="EMBL/GenBank/DDBJ databases">
        <authorList>
            <person name="Blom J."/>
        </authorList>
    </citation>
    <scope>NUCLEOTIDE SEQUENCE</scope>
    <source>
        <strain evidence="4">Type strain: CPO20170097</strain>
    </source>
</reference>
<dbReference type="InterPro" id="IPR000595">
    <property type="entry name" value="cNMP-bd_dom"/>
</dbReference>
<dbReference type="InterPro" id="IPR014710">
    <property type="entry name" value="RmlC-like_jellyroll"/>
</dbReference>
<dbReference type="InterPro" id="IPR034719">
    <property type="entry name" value="IprA"/>
</dbReference>
<dbReference type="InterPro" id="IPR041687">
    <property type="entry name" value="HTH_46"/>
</dbReference>
<gene>
    <name evidence="1" type="primary">iprA</name>
    <name evidence="4" type="ORF">FBBNIHIM_24935</name>
</gene>
<dbReference type="Proteomes" id="UP001152651">
    <property type="component" value="Unassembled WGS sequence"/>
</dbReference>
<name>A0ABM9FGF4_9ENTR</name>
<evidence type="ECO:0000256" key="1">
    <source>
        <dbReference type="HAMAP-Rule" id="MF_02072"/>
    </source>
</evidence>
<evidence type="ECO:0000259" key="3">
    <source>
        <dbReference type="Pfam" id="PF15977"/>
    </source>
</evidence>
<organism evidence="4 5">
    <name type="scientific">Pseudocitrobacter vendiensis</name>
    <dbReference type="NCBI Taxonomy" id="2488306"/>
    <lineage>
        <taxon>Bacteria</taxon>
        <taxon>Pseudomonadati</taxon>
        <taxon>Pseudomonadota</taxon>
        <taxon>Gammaproteobacteria</taxon>
        <taxon>Enterobacterales</taxon>
        <taxon>Enterobacteriaceae</taxon>
        <taxon>Pseudocitrobacter</taxon>
    </lineage>
</organism>
<sequence>MPALSKPLSEFVTLDKHLSPRGIHFDLPAGSTILPEDKKTENHTLVITQGSISIRRNSGSIMFGMLQSPAIFGLVGAIMKIQQNYTITTESDCRGYYLPAQDSLHCLTRYQLWREALYWLTWQHRMLEVRDAQLIGSSNYQQIRSTLLVMAKWNDNLRARVGVMKFIQQRTNISRSVIAEVLSALRQGNYIQMEKGKLVSITRLPNDY</sequence>
<protein>
    <recommendedName>
        <fullName evidence="1">Inhibitor of hydrogen peroxide resistance</fullName>
    </recommendedName>
</protein>
<comment type="function">
    <text evidence="1">Involved in oxidative stress resistance.</text>
</comment>
<dbReference type="CDD" id="cd00038">
    <property type="entry name" value="CAP_ED"/>
    <property type="match status" value="1"/>
</dbReference>
<comment type="caution">
    <text evidence="4">The sequence shown here is derived from an EMBL/GenBank/DDBJ whole genome shotgun (WGS) entry which is preliminary data.</text>
</comment>
<accession>A0ABM9FGF4</accession>
<dbReference type="RefSeq" id="WP_253899327.1">
    <property type="nucleotide sequence ID" value="NZ_CALSBS010000045.1"/>
</dbReference>
<evidence type="ECO:0000313" key="5">
    <source>
        <dbReference type="Proteomes" id="UP001152651"/>
    </source>
</evidence>
<dbReference type="HAMAP" id="MF_02072">
    <property type="entry name" value="IprA"/>
    <property type="match status" value="1"/>
</dbReference>
<proteinExistence type="inferred from homology"/>